<dbReference type="InterPro" id="IPR023393">
    <property type="entry name" value="START-like_dom_sf"/>
</dbReference>
<proteinExistence type="predicted"/>
<evidence type="ECO:0000313" key="2">
    <source>
        <dbReference type="Proteomes" id="UP000316988"/>
    </source>
</evidence>
<protein>
    <submittedName>
        <fullName evidence="1">SRPBCC family protein</fullName>
    </submittedName>
</protein>
<reference evidence="1 2" key="1">
    <citation type="submission" date="2019-07" db="EMBL/GenBank/DDBJ databases">
        <authorList>
            <person name="Zhao L.H."/>
        </authorList>
    </citation>
    <scope>NUCLEOTIDE SEQUENCE [LARGE SCALE GENOMIC DNA]</scope>
    <source>
        <strain evidence="1 2">Co35</strain>
    </source>
</reference>
<sequence>MTRFTVRTVSRRPAAALFDAALDLGLHTASQARSGERVVRGPASGQLGLGDEVTWRARHLGLWWTMTATVTEFERPTRFVDEQVRGPFSSFRHEHRFEEHESGTSMTDTIEFTAPLGVPGRAVAALVLRPYLRRLIARRGEFLAHG</sequence>
<keyword evidence="2" id="KW-1185">Reference proteome</keyword>
<comment type="caution">
    <text evidence="1">The sequence shown here is derived from an EMBL/GenBank/DDBJ whole genome shotgun (WGS) entry which is preliminary data.</text>
</comment>
<dbReference type="InterPro" id="IPR019587">
    <property type="entry name" value="Polyketide_cyclase/dehydratase"/>
</dbReference>
<dbReference type="Pfam" id="PF10604">
    <property type="entry name" value="Polyketide_cyc2"/>
    <property type="match status" value="1"/>
</dbReference>
<organism evidence="1 2">
    <name type="scientific">Aeromicrobium piscarium</name>
    <dbReference type="NCBI Taxonomy" id="2590901"/>
    <lineage>
        <taxon>Bacteria</taxon>
        <taxon>Bacillati</taxon>
        <taxon>Actinomycetota</taxon>
        <taxon>Actinomycetes</taxon>
        <taxon>Propionibacteriales</taxon>
        <taxon>Nocardioidaceae</taxon>
        <taxon>Aeromicrobium</taxon>
    </lineage>
</organism>
<dbReference type="SUPFAM" id="SSF55961">
    <property type="entry name" value="Bet v1-like"/>
    <property type="match status" value="1"/>
</dbReference>
<dbReference type="AlphaFoldDB" id="A0A554SB42"/>
<dbReference type="CDD" id="cd07820">
    <property type="entry name" value="SRPBCC_3"/>
    <property type="match status" value="1"/>
</dbReference>
<name>A0A554SB42_9ACTN</name>
<dbReference type="Proteomes" id="UP000316988">
    <property type="component" value="Unassembled WGS sequence"/>
</dbReference>
<accession>A0A554SB42</accession>
<evidence type="ECO:0000313" key="1">
    <source>
        <dbReference type="EMBL" id="TSD63563.1"/>
    </source>
</evidence>
<gene>
    <name evidence="1" type="ORF">FNM00_08055</name>
</gene>
<dbReference type="EMBL" id="VLNT01000005">
    <property type="protein sequence ID" value="TSD63563.1"/>
    <property type="molecule type" value="Genomic_DNA"/>
</dbReference>
<dbReference type="RefSeq" id="WP_143912936.1">
    <property type="nucleotide sequence ID" value="NZ_VLNT01000005.1"/>
</dbReference>
<dbReference type="Gene3D" id="3.30.530.20">
    <property type="match status" value="1"/>
</dbReference>
<dbReference type="OrthoDB" id="9801773at2"/>